<dbReference type="AlphaFoldDB" id="A0A410FUD2"/>
<reference evidence="2" key="1">
    <citation type="submission" date="2018-12" db="EMBL/GenBank/DDBJ databases">
        <title>Complete genome sequence of an uncultured bacterium of the candidate phylum Bipolaricaulota.</title>
        <authorList>
            <person name="Kadnikov V.V."/>
            <person name="Mardanov A.V."/>
            <person name="Beletsky A.V."/>
            <person name="Frank Y.A."/>
            <person name="Karnachuk O.V."/>
            <person name="Ravin N.V."/>
        </authorList>
    </citation>
    <scope>NUCLEOTIDE SEQUENCE [LARGE SCALE GENOMIC DNA]</scope>
</reference>
<dbReference type="KEGG" id="bih:BIP78_0867"/>
<proteinExistence type="predicted"/>
<name>A0A410FUD2_BIPS1</name>
<organism evidence="1 2">
    <name type="scientific">Bipolaricaulis sibiricus</name>
    <dbReference type="NCBI Taxonomy" id="2501609"/>
    <lineage>
        <taxon>Bacteria</taxon>
        <taxon>Candidatus Bipolaricaulota</taxon>
        <taxon>Candidatus Bipolaricaulia</taxon>
        <taxon>Candidatus Bipolaricaulales</taxon>
        <taxon>Candidatus Bipolaricaulaceae</taxon>
        <taxon>Candidatus Bipolaricaulis</taxon>
    </lineage>
</organism>
<dbReference type="Proteomes" id="UP000287233">
    <property type="component" value="Chromosome"/>
</dbReference>
<dbReference type="EMBL" id="CP034928">
    <property type="protein sequence ID" value="QAA76633.1"/>
    <property type="molecule type" value="Genomic_DNA"/>
</dbReference>
<sequence length="83" mass="9584">MEALEQDLSRMADGYRRAIERALERVMVRNGIVSIRDLWFETALPMDLIADLLQADGIKMPAHVVRVDLERPSSRKGRHGRKR</sequence>
<accession>A0A410FUD2</accession>
<evidence type="ECO:0000313" key="1">
    <source>
        <dbReference type="EMBL" id="QAA76633.1"/>
    </source>
</evidence>
<evidence type="ECO:0000313" key="2">
    <source>
        <dbReference type="Proteomes" id="UP000287233"/>
    </source>
</evidence>
<protein>
    <submittedName>
        <fullName evidence="1">Uncharacterized protein</fullName>
    </submittedName>
</protein>
<gene>
    <name evidence="1" type="ORF">BIP78_0867</name>
</gene>